<dbReference type="InterPro" id="IPR036034">
    <property type="entry name" value="PDZ_sf"/>
</dbReference>
<dbReference type="Gene3D" id="2.30.42.10">
    <property type="match status" value="1"/>
</dbReference>
<accession>A0A517XVR1</accession>
<dbReference type="GO" id="GO:0030288">
    <property type="term" value="C:outer membrane-bounded periplasmic space"/>
    <property type="evidence" value="ECO:0007669"/>
    <property type="project" value="TreeGrafter"/>
</dbReference>
<evidence type="ECO:0000256" key="2">
    <source>
        <dbReference type="SAM" id="SignalP"/>
    </source>
</evidence>
<dbReference type="CDD" id="cd06567">
    <property type="entry name" value="Peptidase_S41"/>
    <property type="match status" value="1"/>
</dbReference>
<feature type="signal peptide" evidence="2">
    <location>
        <begin position="1"/>
        <end position="20"/>
    </location>
</feature>
<dbReference type="SMART" id="SM00245">
    <property type="entry name" value="TSPc"/>
    <property type="match status" value="1"/>
</dbReference>
<gene>
    <name evidence="4" type="ORF">ETAA1_35710</name>
</gene>
<feature type="chain" id="PRO_5022081327" evidence="2">
    <location>
        <begin position="21"/>
        <end position="540"/>
    </location>
</feature>
<dbReference type="Pfam" id="PF03572">
    <property type="entry name" value="Peptidase_S41"/>
    <property type="match status" value="1"/>
</dbReference>
<evidence type="ECO:0000313" key="4">
    <source>
        <dbReference type="EMBL" id="QDU21601.1"/>
    </source>
</evidence>
<evidence type="ECO:0000256" key="1">
    <source>
        <dbReference type="SAM" id="MobiDB-lite"/>
    </source>
</evidence>
<dbReference type="OrthoDB" id="263256at2"/>
<dbReference type="KEGG" id="uli:ETAA1_35710"/>
<dbReference type="EC" id="3.4.21.-" evidence="4"/>
<feature type="region of interest" description="Disordered" evidence="1">
    <location>
        <begin position="456"/>
        <end position="480"/>
    </location>
</feature>
<dbReference type="SUPFAM" id="SSF50156">
    <property type="entry name" value="PDZ domain-like"/>
    <property type="match status" value="1"/>
</dbReference>
<dbReference type="InterPro" id="IPR029045">
    <property type="entry name" value="ClpP/crotonase-like_dom_sf"/>
</dbReference>
<dbReference type="SUPFAM" id="SSF52096">
    <property type="entry name" value="ClpP/crotonase"/>
    <property type="match status" value="1"/>
</dbReference>
<keyword evidence="2" id="KW-0732">Signal</keyword>
<dbReference type="Gene3D" id="3.90.226.10">
    <property type="entry name" value="2-enoyl-CoA Hydratase, Chain A, domain 1"/>
    <property type="match status" value="1"/>
</dbReference>
<dbReference type="InterPro" id="IPR005151">
    <property type="entry name" value="Tail-specific_protease"/>
</dbReference>
<dbReference type="AlphaFoldDB" id="A0A517XVR1"/>
<evidence type="ECO:0000259" key="3">
    <source>
        <dbReference type="PROSITE" id="PS50106"/>
    </source>
</evidence>
<dbReference type="PANTHER" id="PTHR32060:SF30">
    <property type="entry name" value="CARBOXY-TERMINAL PROCESSING PROTEASE CTPA"/>
    <property type="match status" value="1"/>
</dbReference>
<dbReference type="Proteomes" id="UP000319576">
    <property type="component" value="Chromosome"/>
</dbReference>
<name>A0A517XVR1_9BACT</name>
<keyword evidence="4" id="KW-0645">Protease</keyword>
<organism evidence="4 5">
    <name type="scientific">Urbifossiella limnaea</name>
    <dbReference type="NCBI Taxonomy" id="2528023"/>
    <lineage>
        <taxon>Bacteria</taxon>
        <taxon>Pseudomonadati</taxon>
        <taxon>Planctomycetota</taxon>
        <taxon>Planctomycetia</taxon>
        <taxon>Gemmatales</taxon>
        <taxon>Gemmataceae</taxon>
        <taxon>Urbifossiella</taxon>
    </lineage>
</organism>
<dbReference type="GO" id="GO:0008236">
    <property type="term" value="F:serine-type peptidase activity"/>
    <property type="evidence" value="ECO:0007669"/>
    <property type="project" value="InterPro"/>
</dbReference>
<dbReference type="PROSITE" id="PS50106">
    <property type="entry name" value="PDZ"/>
    <property type="match status" value="1"/>
</dbReference>
<dbReference type="GO" id="GO:0006508">
    <property type="term" value="P:proteolysis"/>
    <property type="evidence" value="ECO:0007669"/>
    <property type="project" value="UniProtKB-KW"/>
</dbReference>
<proteinExistence type="predicted"/>
<evidence type="ECO:0000313" key="5">
    <source>
        <dbReference type="Proteomes" id="UP000319576"/>
    </source>
</evidence>
<dbReference type="GO" id="GO:0004175">
    <property type="term" value="F:endopeptidase activity"/>
    <property type="evidence" value="ECO:0007669"/>
    <property type="project" value="TreeGrafter"/>
</dbReference>
<dbReference type="RefSeq" id="WP_145240668.1">
    <property type="nucleotide sequence ID" value="NZ_CP036273.1"/>
</dbReference>
<protein>
    <submittedName>
        <fullName evidence="4">Putative CtpA-like serine protease</fullName>
        <ecNumber evidence="4">3.4.21.-</ecNumber>
    </submittedName>
</protein>
<feature type="domain" description="PDZ" evidence="3">
    <location>
        <begin position="199"/>
        <end position="234"/>
    </location>
</feature>
<dbReference type="PANTHER" id="PTHR32060">
    <property type="entry name" value="TAIL-SPECIFIC PROTEASE"/>
    <property type="match status" value="1"/>
</dbReference>
<dbReference type="InterPro" id="IPR001478">
    <property type="entry name" value="PDZ"/>
</dbReference>
<reference evidence="4 5" key="1">
    <citation type="submission" date="2019-02" db="EMBL/GenBank/DDBJ databases">
        <title>Deep-cultivation of Planctomycetes and their phenomic and genomic characterization uncovers novel biology.</title>
        <authorList>
            <person name="Wiegand S."/>
            <person name="Jogler M."/>
            <person name="Boedeker C."/>
            <person name="Pinto D."/>
            <person name="Vollmers J."/>
            <person name="Rivas-Marin E."/>
            <person name="Kohn T."/>
            <person name="Peeters S.H."/>
            <person name="Heuer A."/>
            <person name="Rast P."/>
            <person name="Oberbeckmann S."/>
            <person name="Bunk B."/>
            <person name="Jeske O."/>
            <person name="Meyerdierks A."/>
            <person name="Storesund J.E."/>
            <person name="Kallscheuer N."/>
            <person name="Luecker S."/>
            <person name="Lage O.M."/>
            <person name="Pohl T."/>
            <person name="Merkel B.J."/>
            <person name="Hornburger P."/>
            <person name="Mueller R.-W."/>
            <person name="Bruemmer F."/>
            <person name="Labrenz M."/>
            <person name="Spormann A.M."/>
            <person name="Op den Camp H."/>
            <person name="Overmann J."/>
            <person name="Amann R."/>
            <person name="Jetten M.S.M."/>
            <person name="Mascher T."/>
            <person name="Medema M.H."/>
            <person name="Devos D.P."/>
            <person name="Kaster A.-K."/>
            <person name="Ovreas L."/>
            <person name="Rohde M."/>
            <person name="Galperin M.Y."/>
            <person name="Jogler C."/>
        </authorList>
    </citation>
    <scope>NUCLEOTIDE SEQUENCE [LARGE SCALE GENOMIC DNA]</scope>
    <source>
        <strain evidence="4 5">ETA_A1</strain>
    </source>
</reference>
<dbReference type="GO" id="GO:0007165">
    <property type="term" value="P:signal transduction"/>
    <property type="evidence" value="ECO:0007669"/>
    <property type="project" value="TreeGrafter"/>
</dbReference>
<sequence precursor="true">MVGPATLAVLLLAPAAPVPAGPLAPAADPAKLAEFGDLVYASALELSTRRNDAELHELTAGAVRGLYEAAGTPVPPELLKAARDAKRHEDRAAVIADTRGRLAAAPGLRGPRAFLAAAHGFRHAFDVHSGLATLRVSDSGALDMDFGLGFDLDGLDGPRVTAYQLERRIAAGQVRPTGLLGPPPRPETIASPASFPWRVRRVVPGSPAHRGGLRPGDVISHLNDAEVTALTADRLFGKLADPPGGGVDPKSGQDRQVTHVLKFRRGGAEKRVGVTTERYVSMNVAGAVLREDDTWDGMLDPLHKIGYVRVGMVEMRSNEGVATIVEDLAKRGCRGLVLDLRWCPGGYVDAGTLIAGSFLPQDTVIARLELLPKVQEREQEYKATKGPHHLAMAMAVLVGPDTIGGGELIAAALQDHKRAVIVGQRTPGKAGTQNQYDLGYGGLAFKATYGTTLRATGKPRHRTATSLPTDDWGVRPSPGLEVPVTPGVAETLRGWAVEHGLRPAGDRTSLPFDEPDRDPVRAAALAHLRKQLAAAPAAQN</sequence>
<dbReference type="Pfam" id="PF17820">
    <property type="entry name" value="PDZ_6"/>
    <property type="match status" value="1"/>
</dbReference>
<keyword evidence="4" id="KW-0378">Hydrolase</keyword>
<keyword evidence="5" id="KW-1185">Reference proteome</keyword>
<dbReference type="InterPro" id="IPR041489">
    <property type="entry name" value="PDZ_6"/>
</dbReference>
<dbReference type="EMBL" id="CP036273">
    <property type="protein sequence ID" value="QDU21601.1"/>
    <property type="molecule type" value="Genomic_DNA"/>
</dbReference>